<dbReference type="RefSeq" id="WP_100278432.1">
    <property type="nucleotide sequence ID" value="NZ_CP018799.1"/>
</dbReference>
<sequence length="268" mass="30113">MIEHDGLLRIQQVQEERWQPHPYAVRVLEELELVYLQPKISGAPIGRSIIGCSGAGKTTILKHFVEEHRLHESSCPPLFINTPPGPNLNSLLTMILEEVNDFKPTARTASEKLNRTLRILGEIKPPMIIFDEAQNLAEGTDKQSRNCVNAIKTISNNLGIPTIMAGTGALIPVINYDDQYVRRWRPVKLEVYPECQEFVDLVNALVANIPLKKQEGFLAPTAYQKLHKYSQGVIGLLKEVLINATAEAIRDGSERLTIKHIRPIMEID</sequence>
<gene>
    <name evidence="1" type="ORF">Ga0123461_2293</name>
</gene>
<dbReference type="AlphaFoldDB" id="A0A2K8L6U6"/>
<dbReference type="InterPro" id="IPR008868">
    <property type="entry name" value="TniB"/>
</dbReference>
<dbReference type="SUPFAM" id="SSF52540">
    <property type="entry name" value="P-loop containing nucleoside triphosphate hydrolases"/>
    <property type="match status" value="1"/>
</dbReference>
<dbReference type="EMBL" id="CP018799">
    <property type="protein sequence ID" value="ATX80694.1"/>
    <property type="molecule type" value="Genomic_DNA"/>
</dbReference>
<proteinExistence type="predicted"/>
<dbReference type="InterPro" id="IPR052026">
    <property type="entry name" value="ExeA_AAA_ATPase_DNA-bind"/>
</dbReference>
<dbReference type="KEGG" id="maes:Ga0123461_2293"/>
<dbReference type="Gene3D" id="3.40.50.300">
    <property type="entry name" value="P-loop containing nucleotide triphosphate hydrolases"/>
    <property type="match status" value="1"/>
</dbReference>
<reference evidence="1 2" key="1">
    <citation type="submission" date="2016-12" db="EMBL/GenBank/DDBJ databases">
        <title>Isolation and genomic insights into novel planktonic Zetaproteobacteria from stratified waters of the Chesapeake Bay.</title>
        <authorList>
            <person name="McAllister S.M."/>
            <person name="Kato S."/>
            <person name="Chan C.S."/>
            <person name="Chiu B.K."/>
            <person name="Field E.K."/>
        </authorList>
    </citation>
    <scope>NUCLEOTIDE SEQUENCE [LARGE SCALE GENOMIC DNA]</scope>
    <source>
        <strain evidence="1 2">CP-5</strain>
    </source>
</reference>
<name>A0A2K8L6U6_MARES</name>
<evidence type="ECO:0000313" key="2">
    <source>
        <dbReference type="Proteomes" id="UP000231701"/>
    </source>
</evidence>
<evidence type="ECO:0000313" key="1">
    <source>
        <dbReference type="EMBL" id="ATX80694.1"/>
    </source>
</evidence>
<dbReference type="OrthoDB" id="14765at2"/>
<protein>
    <submittedName>
        <fullName evidence="1">TniB protein</fullName>
    </submittedName>
</protein>
<dbReference type="InterPro" id="IPR027417">
    <property type="entry name" value="P-loop_NTPase"/>
</dbReference>
<dbReference type="PANTHER" id="PTHR35894:SF1">
    <property type="entry name" value="PHOSPHORIBULOKINASE _ URIDINE KINASE FAMILY"/>
    <property type="match status" value="1"/>
</dbReference>
<dbReference type="Pfam" id="PF05621">
    <property type="entry name" value="TniB"/>
    <property type="match status" value="1"/>
</dbReference>
<organism evidence="1 2">
    <name type="scientific">Mariprofundus aestuarium</name>
    <dbReference type="NCBI Taxonomy" id="1921086"/>
    <lineage>
        <taxon>Bacteria</taxon>
        <taxon>Pseudomonadati</taxon>
        <taxon>Pseudomonadota</taxon>
        <taxon>Candidatius Mariprofundia</taxon>
        <taxon>Mariprofundales</taxon>
        <taxon>Mariprofundaceae</taxon>
        <taxon>Mariprofundus</taxon>
    </lineage>
</organism>
<dbReference type="Proteomes" id="UP000231701">
    <property type="component" value="Chromosome"/>
</dbReference>
<keyword evidence="2" id="KW-1185">Reference proteome</keyword>
<dbReference type="PANTHER" id="PTHR35894">
    <property type="entry name" value="GENERAL SECRETION PATHWAY PROTEIN A-RELATED"/>
    <property type="match status" value="1"/>
</dbReference>
<accession>A0A2K8L6U6</accession>